<dbReference type="SMART" id="SM00343">
    <property type="entry name" value="ZnF_C2HC"/>
    <property type="match status" value="1"/>
</dbReference>
<evidence type="ECO:0000256" key="1">
    <source>
        <dbReference type="PROSITE-ProRule" id="PRU00047"/>
    </source>
</evidence>
<evidence type="ECO:0000256" key="2">
    <source>
        <dbReference type="SAM" id="MobiDB-lite"/>
    </source>
</evidence>
<evidence type="ECO:0000313" key="5">
    <source>
        <dbReference type="Proteomes" id="UP000499080"/>
    </source>
</evidence>
<proteinExistence type="predicted"/>
<protein>
    <recommendedName>
        <fullName evidence="3">CCHC-type domain-containing protein</fullName>
    </recommendedName>
</protein>
<dbReference type="GO" id="GO:0008270">
    <property type="term" value="F:zinc ion binding"/>
    <property type="evidence" value="ECO:0007669"/>
    <property type="project" value="UniProtKB-KW"/>
</dbReference>
<evidence type="ECO:0000313" key="4">
    <source>
        <dbReference type="EMBL" id="GBL84495.1"/>
    </source>
</evidence>
<keyword evidence="1" id="KW-0479">Metal-binding</keyword>
<comment type="caution">
    <text evidence="4">The sequence shown here is derived from an EMBL/GenBank/DDBJ whole genome shotgun (WGS) entry which is preliminary data.</text>
</comment>
<name>A0A4Y2AZJ4_ARAVE</name>
<dbReference type="PROSITE" id="PS50158">
    <property type="entry name" value="ZF_CCHC"/>
    <property type="match status" value="1"/>
</dbReference>
<keyword evidence="1" id="KW-0862">Zinc</keyword>
<dbReference type="PANTHER" id="PTHR46888:SF1">
    <property type="entry name" value="RIBONUCLEASE H"/>
    <property type="match status" value="1"/>
</dbReference>
<dbReference type="EMBL" id="BGPR01000037">
    <property type="protein sequence ID" value="GBL84495.1"/>
    <property type="molecule type" value="Genomic_DNA"/>
</dbReference>
<keyword evidence="1" id="KW-0863">Zinc-finger</keyword>
<gene>
    <name evidence="4" type="ORF">AVEN_117239_1</name>
</gene>
<accession>A0A4Y2AZJ4</accession>
<sequence>MKQRVPTEVKEHFSEEWPKFNSLELLSEKLDQHESVRNMMKKKTTSHDHKDKYSSYRGKNSAHVKGATKEVDEGFKRKKECRCYHCSSTGHFRSNCPQLKQSESTAFLNWIISAPDDDLISPYTVIGEVNGFKMPILRDTETTVDIVSRNRIRPEMLTGEQIIVQQTFDEKPIYLPLAEVELKGKFGQLKTKATVVCSEADKGKYLLGNRAAALLGKDRESLLFLKTYTT</sequence>
<feature type="compositionally biased region" description="Basic and acidic residues" evidence="2">
    <location>
        <begin position="45"/>
        <end position="54"/>
    </location>
</feature>
<dbReference type="GO" id="GO:0003676">
    <property type="term" value="F:nucleic acid binding"/>
    <property type="evidence" value="ECO:0007669"/>
    <property type="project" value="InterPro"/>
</dbReference>
<reference evidence="4 5" key="1">
    <citation type="journal article" date="2019" name="Sci. Rep.">
        <title>Orb-weaving spider Araneus ventricosus genome elucidates the spidroin gene catalogue.</title>
        <authorList>
            <person name="Kono N."/>
            <person name="Nakamura H."/>
            <person name="Ohtoshi R."/>
            <person name="Moran D.A.P."/>
            <person name="Shinohara A."/>
            <person name="Yoshida Y."/>
            <person name="Fujiwara M."/>
            <person name="Mori M."/>
            <person name="Tomita M."/>
            <person name="Arakawa K."/>
        </authorList>
    </citation>
    <scope>NUCLEOTIDE SEQUENCE [LARGE SCALE GENOMIC DNA]</scope>
</reference>
<dbReference type="InterPro" id="IPR001878">
    <property type="entry name" value="Znf_CCHC"/>
</dbReference>
<dbReference type="PANTHER" id="PTHR46888">
    <property type="entry name" value="ZINC KNUCKLE DOMAINCONTAINING PROTEIN-RELATED"/>
    <property type="match status" value="1"/>
</dbReference>
<dbReference type="InterPro" id="IPR036875">
    <property type="entry name" value="Znf_CCHC_sf"/>
</dbReference>
<feature type="domain" description="CCHC-type" evidence="3">
    <location>
        <begin position="82"/>
        <end position="98"/>
    </location>
</feature>
<dbReference type="SUPFAM" id="SSF57756">
    <property type="entry name" value="Retrovirus zinc finger-like domains"/>
    <property type="match status" value="1"/>
</dbReference>
<feature type="region of interest" description="Disordered" evidence="2">
    <location>
        <begin position="40"/>
        <end position="67"/>
    </location>
</feature>
<evidence type="ECO:0000259" key="3">
    <source>
        <dbReference type="PROSITE" id="PS50158"/>
    </source>
</evidence>
<dbReference type="Proteomes" id="UP000499080">
    <property type="component" value="Unassembled WGS sequence"/>
</dbReference>
<keyword evidence="5" id="KW-1185">Reference proteome</keyword>
<organism evidence="4 5">
    <name type="scientific">Araneus ventricosus</name>
    <name type="common">Orbweaver spider</name>
    <name type="synonym">Epeira ventricosa</name>
    <dbReference type="NCBI Taxonomy" id="182803"/>
    <lineage>
        <taxon>Eukaryota</taxon>
        <taxon>Metazoa</taxon>
        <taxon>Ecdysozoa</taxon>
        <taxon>Arthropoda</taxon>
        <taxon>Chelicerata</taxon>
        <taxon>Arachnida</taxon>
        <taxon>Araneae</taxon>
        <taxon>Araneomorphae</taxon>
        <taxon>Entelegynae</taxon>
        <taxon>Araneoidea</taxon>
        <taxon>Araneidae</taxon>
        <taxon>Araneus</taxon>
    </lineage>
</organism>
<dbReference type="Gene3D" id="4.10.60.10">
    <property type="entry name" value="Zinc finger, CCHC-type"/>
    <property type="match status" value="1"/>
</dbReference>
<dbReference type="AlphaFoldDB" id="A0A4Y2AZJ4"/>
<dbReference type="OrthoDB" id="6427445at2759"/>